<gene>
    <name evidence="2" type="ORF">K4G66_25435</name>
</gene>
<protein>
    <submittedName>
        <fullName evidence="2">HlyD family efflux transporter periplasmic adaptor subunit</fullName>
    </submittedName>
</protein>
<dbReference type="GO" id="GO:1990281">
    <property type="term" value="C:efflux pump complex"/>
    <property type="evidence" value="ECO:0007669"/>
    <property type="project" value="TreeGrafter"/>
</dbReference>
<name>A0AA49GN95_9BACT</name>
<reference evidence="2" key="1">
    <citation type="journal article" date="2023" name="Comput. Struct. Biotechnol. J.">
        <title>Discovery of a novel marine Bacteroidetes with a rich repertoire of carbohydrate-active enzymes.</title>
        <authorList>
            <person name="Chen B."/>
            <person name="Liu G."/>
            <person name="Chen Q."/>
            <person name="Wang H."/>
            <person name="Liu L."/>
            <person name="Tang K."/>
        </authorList>
    </citation>
    <scope>NUCLEOTIDE SEQUENCE</scope>
    <source>
        <strain evidence="2">TK19036</strain>
    </source>
</reference>
<dbReference type="Gene3D" id="2.40.50.100">
    <property type="match status" value="1"/>
</dbReference>
<reference evidence="2" key="2">
    <citation type="journal article" date="2024" name="Antonie Van Leeuwenhoek">
        <title>Roseihalotalea indica gen. nov., sp. nov., a halophilic Bacteroidetes from mesopelagic Southwest Indian Ocean with higher carbohydrate metabolic potential.</title>
        <authorList>
            <person name="Chen B."/>
            <person name="Zhang M."/>
            <person name="Lin D."/>
            <person name="Ye J."/>
            <person name="Tang K."/>
        </authorList>
    </citation>
    <scope>NUCLEOTIDE SEQUENCE</scope>
    <source>
        <strain evidence="2">TK19036</strain>
    </source>
</reference>
<dbReference type="AlphaFoldDB" id="A0AA49GN95"/>
<dbReference type="Gene3D" id="2.40.30.170">
    <property type="match status" value="1"/>
</dbReference>
<dbReference type="EMBL" id="CP120682">
    <property type="protein sequence ID" value="WKN35715.1"/>
    <property type="molecule type" value="Genomic_DNA"/>
</dbReference>
<accession>A0AA49GN95</accession>
<dbReference type="PANTHER" id="PTHR30469">
    <property type="entry name" value="MULTIDRUG RESISTANCE PROTEIN MDTA"/>
    <property type="match status" value="1"/>
</dbReference>
<sequence length="368" mass="41547">MKRPSILAIAAISLISTITLSRCGDSVETTQPQTKRLTAAVYASGTLLPEQEYQVFSTVDGYLQEAYVKEGDTVRQGQPLFYVSNQVREVQEQGANAVVERTLPTVAENAPIYQELEGRIEVARIKMEQDKLQHERYQRLLAEKAISQSTYEKYYLQYQSSLKDYQNLQRQYEQQQLSGQLQLQQARNQLLVNQAQQSVGRLKSFVDGIVYDIYRKPGGLITPTQPVALIGTGDLIAKLSVDEDDLDKVYEGQKVLITFDAYGDQVFPARITKIYPLLNQVEQSFRVDAEFEDKLPVGIYGLNLEANIVVTEDKEVMVLPRTALLKGDSVWVMREDEEVKVPVQTGIADDQWIEITKGLDANTTVILK</sequence>
<organism evidence="2">
    <name type="scientific">Roseihalotalea indica</name>
    <dbReference type="NCBI Taxonomy" id="2867963"/>
    <lineage>
        <taxon>Bacteria</taxon>
        <taxon>Pseudomonadati</taxon>
        <taxon>Bacteroidota</taxon>
        <taxon>Cytophagia</taxon>
        <taxon>Cytophagales</taxon>
        <taxon>Catalimonadaceae</taxon>
        <taxon>Roseihalotalea</taxon>
    </lineage>
</organism>
<dbReference type="SUPFAM" id="SSF111369">
    <property type="entry name" value="HlyD-like secretion proteins"/>
    <property type="match status" value="1"/>
</dbReference>
<evidence type="ECO:0000313" key="2">
    <source>
        <dbReference type="EMBL" id="WKN35715.1"/>
    </source>
</evidence>
<dbReference type="GO" id="GO:0015562">
    <property type="term" value="F:efflux transmembrane transporter activity"/>
    <property type="evidence" value="ECO:0007669"/>
    <property type="project" value="TreeGrafter"/>
</dbReference>
<keyword evidence="1" id="KW-0175">Coiled coil</keyword>
<evidence type="ECO:0000256" key="1">
    <source>
        <dbReference type="SAM" id="Coils"/>
    </source>
</evidence>
<dbReference type="Gene3D" id="2.40.420.20">
    <property type="match status" value="1"/>
</dbReference>
<proteinExistence type="predicted"/>
<feature type="coiled-coil region" evidence="1">
    <location>
        <begin position="113"/>
        <end position="178"/>
    </location>
</feature>